<dbReference type="InterPro" id="IPR036005">
    <property type="entry name" value="Creatinase/aminopeptidase-like"/>
</dbReference>
<feature type="domain" description="Peptidase M24" evidence="1">
    <location>
        <begin position="19"/>
        <end position="184"/>
    </location>
</feature>
<name>A0AAF0Y5M1_9TREE</name>
<dbReference type="PANTHER" id="PTHR46112">
    <property type="entry name" value="AMINOPEPTIDASE"/>
    <property type="match status" value="1"/>
</dbReference>
<dbReference type="CDD" id="cd01066">
    <property type="entry name" value="APP_MetAP"/>
    <property type="match status" value="1"/>
</dbReference>
<dbReference type="InterPro" id="IPR000994">
    <property type="entry name" value="Pept_M24"/>
</dbReference>
<dbReference type="GeneID" id="87804929"/>
<dbReference type="EMBL" id="CP086714">
    <property type="protein sequence ID" value="WOO78121.1"/>
    <property type="molecule type" value="Genomic_DNA"/>
</dbReference>
<evidence type="ECO:0000313" key="3">
    <source>
        <dbReference type="Proteomes" id="UP000827549"/>
    </source>
</evidence>
<sequence length="236" mass="26365">MTDPIPVRTEAEQTAYAAGLREAERKAMGMFDEIEGLIKPGVSEKALSDAIHQLGLERHGLRTHWHKRVVRSGENTLAPFEENPPDRVIQADDILIVDLGPVFEAWEADFGRTYVVGNDPEKIALRDALEPIWVDVKAQYDKQPGMSGEQLYAIAVKAAQEKGYDFGAPLAGHIVGSFPHERIPKDKITLYISEGNSGSMISVGKGGYNRHWILEIHLRDKKGRYQGFYEQLLSVN</sequence>
<dbReference type="Pfam" id="PF00557">
    <property type="entry name" value="Peptidase_M24"/>
    <property type="match status" value="1"/>
</dbReference>
<evidence type="ECO:0000259" key="1">
    <source>
        <dbReference type="Pfam" id="PF00557"/>
    </source>
</evidence>
<accession>A0AAF0Y5M1</accession>
<proteinExistence type="predicted"/>
<dbReference type="InterPro" id="IPR050659">
    <property type="entry name" value="Peptidase_M24B"/>
</dbReference>
<dbReference type="Gene3D" id="3.90.230.10">
    <property type="entry name" value="Creatinase/methionine aminopeptidase superfamily"/>
    <property type="match status" value="1"/>
</dbReference>
<evidence type="ECO:0000313" key="2">
    <source>
        <dbReference type="EMBL" id="WOO78121.1"/>
    </source>
</evidence>
<dbReference type="RefSeq" id="XP_062624153.1">
    <property type="nucleotide sequence ID" value="XM_062768169.1"/>
</dbReference>
<protein>
    <submittedName>
        <fullName evidence="2">Xaa-Pro dipeptidase</fullName>
    </submittedName>
</protein>
<dbReference type="AlphaFoldDB" id="A0AAF0Y5M1"/>
<keyword evidence="3" id="KW-1185">Reference proteome</keyword>
<dbReference type="PANTHER" id="PTHR46112:SF2">
    <property type="entry name" value="XAA-PRO AMINOPEPTIDASE P-RELATED"/>
    <property type="match status" value="1"/>
</dbReference>
<organism evidence="2 3">
    <name type="scientific">Vanrija pseudolonga</name>
    <dbReference type="NCBI Taxonomy" id="143232"/>
    <lineage>
        <taxon>Eukaryota</taxon>
        <taxon>Fungi</taxon>
        <taxon>Dikarya</taxon>
        <taxon>Basidiomycota</taxon>
        <taxon>Agaricomycotina</taxon>
        <taxon>Tremellomycetes</taxon>
        <taxon>Trichosporonales</taxon>
        <taxon>Trichosporonaceae</taxon>
        <taxon>Vanrija</taxon>
    </lineage>
</organism>
<gene>
    <name evidence="2" type="primary">pepQ</name>
    <name evidence="2" type="ORF">LOC62_01G001674</name>
</gene>
<dbReference type="SUPFAM" id="SSF55920">
    <property type="entry name" value="Creatinase/aminopeptidase"/>
    <property type="match status" value="1"/>
</dbReference>
<reference evidence="2" key="1">
    <citation type="submission" date="2023-10" db="EMBL/GenBank/DDBJ databases">
        <authorList>
            <person name="Noh H."/>
        </authorList>
    </citation>
    <scope>NUCLEOTIDE SEQUENCE</scope>
    <source>
        <strain evidence="2">DUCC4014</strain>
    </source>
</reference>
<dbReference type="Proteomes" id="UP000827549">
    <property type="component" value="Chromosome 1"/>
</dbReference>